<dbReference type="KEGG" id="coh:EAV92_00265"/>
<feature type="transmembrane region" description="Helical" evidence="1">
    <location>
        <begin position="63"/>
        <end position="82"/>
    </location>
</feature>
<keyword evidence="3" id="KW-1185">Reference proteome</keyword>
<evidence type="ECO:0000313" key="2">
    <source>
        <dbReference type="EMBL" id="AYQ71178.1"/>
    </source>
</evidence>
<dbReference type="AlphaFoldDB" id="A0A3G3JSJ5"/>
<feature type="transmembrane region" description="Helical" evidence="1">
    <location>
        <begin position="89"/>
        <end position="107"/>
    </location>
</feature>
<dbReference type="RefSeq" id="WP_123039242.1">
    <property type="nucleotide sequence ID" value="NZ_CP033433.1"/>
</dbReference>
<dbReference type="Proteomes" id="UP000269097">
    <property type="component" value="Chromosome"/>
</dbReference>
<feature type="transmembrane region" description="Helical" evidence="1">
    <location>
        <begin position="132"/>
        <end position="154"/>
    </location>
</feature>
<evidence type="ECO:0000256" key="1">
    <source>
        <dbReference type="SAM" id="Phobius"/>
    </source>
</evidence>
<proteinExistence type="predicted"/>
<name>A0A3G3JSJ5_9BACL</name>
<keyword evidence="1" id="KW-1133">Transmembrane helix</keyword>
<feature type="transmembrane region" description="Helical" evidence="1">
    <location>
        <begin position="21"/>
        <end position="40"/>
    </location>
</feature>
<sequence length="190" mass="20155">MFAGHFGVAAAVRAKSPNVPLWALMAATQLLDILFVPLMLTDVETIDSSGGTHYGEAVIHADYTHSLVGMLLISVLAGWAAAKAWGRRGGVTVGAVVASHWVLDLVVHRTDMPILPGNAGDLPLLGFGLWKYPGWSAAAEIALVAVGCLMYAMSLRRRSAHSMRKGRAWTAGLAMGLLLCLSFVTDFLGI</sequence>
<evidence type="ECO:0000313" key="3">
    <source>
        <dbReference type="Proteomes" id="UP000269097"/>
    </source>
</evidence>
<accession>A0A3G3JSJ5</accession>
<gene>
    <name evidence="2" type="ORF">EAV92_00265</name>
</gene>
<keyword evidence="1" id="KW-0472">Membrane</keyword>
<reference evidence="2 3" key="1">
    <citation type="submission" date="2018-10" db="EMBL/GenBank/DDBJ databases">
        <title>Genome Sequence of Cohnella sp.</title>
        <authorList>
            <person name="Srinivasan S."/>
            <person name="Kim M.K."/>
        </authorList>
    </citation>
    <scope>NUCLEOTIDE SEQUENCE [LARGE SCALE GENOMIC DNA]</scope>
    <source>
        <strain evidence="2 3">18JY8-7</strain>
    </source>
</reference>
<keyword evidence="1" id="KW-0812">Transmembrane</keyword>
<organism evidence="2 3">
    <name type="scientific">Cohnella candidum</name>
    <dbReference type="NCBI Taxonomy" id="2674991"/>
    <lineage>
        <taxon>Bacteria</taxon>
        <taxon>Bacillati</taxon>
        <taxon>Bacillota</taxon>
        <taxon>Bacilli</taxon>
        <taxon>Bacillales</taxon>
        <taxon>Paenibacillaceae</taxon>
        <taxon>Cohnella</taxon>
    </lineage>
</organism>
<dbReference type="EMBL" id="CP033433">
    <property type="protein sequence ID" value="AYQ71178.1"/>
    <property type="molecule type" value="Genomic_DNA"/>
</dbReference>
<protein>
    <submittedName>
        <fullName evidence="2">Permease</fullName>
    </submittedName>
</protein>
<feature type="transmembrane region" description="Helical" evidence="1">
    <location>
        <begin position="166"/>
        <end position="184"/>
    </location>
</feature>